<protein>
    <recommendedName>
        <fullName evidence="2">PB1-like domain-containing protein</fullName>
    </recommendedName>
</protein>
<dbReference type="AlphaFoldDB" id="A0A444X9N4"/>
<evidence type="ECO:0000313" key="3">
    <source>
        <dbReference type="EMBL" id="RYQ86407.1"/>
    </source>
</evidence>
<comment type="caution">
    <text evidence="3">The sequence shown here is derived from an EMBL/GenBank/DDBJ whole genome shotgun (WGS) entry which is preliminary data.</text>
</comment>
<dbReference type="EMBL" id="SDMP01000020">
    <property type="protein sequence ID" value="RYQ86407.1"/>
    <property type="molecule type" value="Genomic_DNA"/>
</dbReference>
<proteinExistence type="predicted"/>
<evidence type="ECO:0000256" key="1">
    <source>
        <dbReference type="SAM" id="MobiDB-lite"/>
    </source>
</evidence>
<feature type="region of interest" description="Disordered" evidence="1">
    <location>
        <begin position="435"/>
        <end position="466"/>
    </location>
</feature>
<evidence type="ECO:0000259" key="2">
    <source>
        <dbReference type="Pfam" id="PF26130"/>
    </source>
</evidence>
<feature type="compositionally biased region" description="Polar residues" evidence="1">
    <location>
        <begin position="455"/>
        <end position="466"/>
    </location>
</feature>
<feature type="compositionally biased region" description="Polar residues" evidence="1">
    <location>
        <begin position="273"/>
        <end position="282"/>
    </location>
</feature>
<evidence type="ECO:0000313" key="4">
    <source>
        <dbReference type="Proteomes" id="UP000289738"/>
    </source>
</evidence>
<accession>A0A444X9N4</accession>
<keyword evidence="4" id="KW-1185">Reference proteome</keyword>
<feature type="compositionally biased region" description="Basic and acidic residues" evidence="1">
    <location>
        <begin position="153"/>
        <end position="169"/>
    </location>
</feature>
<feature type="compositionally biased region" description="Acidic residues" evidence="1">
    <location>
        <begin position="230"/>
        <end position="243"/>
    </location>
</feature>
<reference evidence="3 4" key="1">
    <citation type="submission" date="2019-01" db="EMBL/GenBank/DDBJ databases">
        <title>Sequencing of cultivated peanut Arachis hypogaea provides insights into genome evolution and oil improvement.</title>
        <authorList>
            <person name="Chen X."/>
        </authorList>
    </citation>
    <scope>NUCLEOTIDE SEQUENCE [LARGE SCALE GENOMIC DNA]</scope>
    <source>
        <strain evidence="4">cv. Fuhuasheng</strain>
        <tissue evidence="3">Leaves</tissue>
    </source>
</reference>
<name>A0A444X9N4_ARAHY</name>
<dbReference type="Proteomes" id="UP000289738">
    <property type="component" value="Chromosome B10"/>
</dbReference>
<gene>
    <name evidence="3" type="ORF">Ahy_B10g106077</name>
</gene>
<feature type="compositionally biased region" description="Basic and acidic residues" evidence="1">
    <location>
        <begin position="244"/>
        <end position="253"/>
    </location>
</feature>
<feature type="region of interest" description="Disordered" evidence="1">
    <location>
        <begin position="227"/>
        <end position="291"/>
    </location>
</feature>
<feature type="region of interest" description="Disordered" evidence="1">
    <location>
        <begin position="141"/>
        <end position="202"/>
    </location>
</feature>
<dbReference type="Pfam" id="PF26130">
    <property type="entry name" value="PB1-like"/>
    <property type="match status" value="1"/>
</dbReference>
<sequence>MKLVNQRMDEVLDIMFHHGGTFEKGVDGKIGYYPDNRNCLGDVEVDRLDVFYLRNYYKELDYDKMKEVWWLVPGKSIREGLRKLNSDADLREMCEMGSHNENLVDIYIEREVSSPKLIQGKEVMIYVDDRVRDFGMQAKENAAAAPHNGASPNDEKNPTDNVSRPREQGVKASVKVPIEQKLKKKAKNTPKPTQTKVNRRYCLRSVTGIRGIKGQKRGQGSKMPVMLLSSDEDSSNSDESLEDEPYKPVREDSSSDSYAVDPVPSRKVKGQKKTANNSNSQYKGKGKNKGKEKIRVDDDAFVEDVSDVEVDLGFVGADDHTCAREDKNRAVNRNWVASKLVKKVSKYPNFRHCDANTFKTKILCVHTCAAIARVNKHPEDFCHKLLTMESYNATYCHHINPLPGQQLWERSENNRPLAPLALLLFALQEHQLKRKTPTRPGKLPLRRRSPPPIGSASSNPMQGASDTTATRLANFLKFVPTPGFKPLRKK</sequence>
<dbReference type="InterPro" id="IPR058594">
    <property type="entry name" value="PB1-like_dom_pln"/>
</dbReference>
<feature type="domain" description="PB1-like" evidence="2">
    <location>
        <begin position="8"/>
        <end position="109"/>
    </location>
</feature>
<organism evidence="3 4">
    <name type="scientific">Arachis hypogaea</name>
    <name type="common">Peanut</name>
    <dbReference type="NCBI Taxonomy" id="3818"/>
    <lineage>
        <taxon>Eukaryota</taxon>
        <taxon>Viridiplantae</taxon>
        <taxon>Streptophyta</taxon>
        <taxon>Embryophyta</taxon>
        <taxon>Tracheophyta</taxon>
        <taxon>Spermatophyta</taxon>
        <taxon>Magnoliopsida</taxon>
        <taxon>eudicotyledons</taxon>
        <taxon>Gunneridae</taxon>
        <taxon>Pentapetalae</taxon>
        <taxon>rosids</taxon>
        <taxon>fabids</taxon>
        <taxon>Fabales</taxon>
        <taxon>Fabaceae</taxon>
        <taxon>Papilionoideae</taxon>
        <taxon>50 kb inversion clade</taxon>
        <taxon>dalbergioids sensu lato</taxon>
        <taxon>Dalbergieae</taxon>
        <taxon>Pterocarpus clade</taxon>
        <taxon>Arachis</taxon>
    </lineage>
</organism>